<dbReference type="KEGG" id="snep:Enr13x_29760"/>
<dbReference type="EMBL" id="CP037423">
    <property type="protein sequence ID" value="QDV43122.1"/>
    <property type="molecule type" value="Genomic_DNA"/>
</dbReference>
<proteinExistence type="predicted"/>
<evidence type="ECO:0000313" key="2">
    <source>
        <dbReference type="Proteomes" id="UP000319004"/>
    </source>
</evidence>
<dbReference type="RefSeq" id="WP_145386990.1">
    <property type="nucleotide sequence ID" value="NZ_CP037423.1"/>
</dbReference>
<name>A0A518HQK4_9BACT</name>
<accession>A0A518HQK4</accession>
<organism evidence="1 2">
    <name type="scientific">Stieleria neptunia</name>
    <dbReference type="NCBI Taxonomy" id="2527979"/>
    <lineage>
        <taxon>Bacteria</taxon>
        <taxon>Pseudomonadati</taxon>
        <taxon>Planctomycetota</taxon>
        <taxon>Planctomycetia</taxon>
        <taxon>Pirellulales</taxon>
        <taxon>Pirellulaceae</taxon>
        <taxon>Stieleria</taxon>
    </lineage>
</organism>
<dbReference type="Proteomes" id="UP000319004">
    <property type="component" value="Chromosome"/>
</dbReference>
<sequence length="449" mass="50526">MSDSSRMPTAARTQALTLLNKVTCPHCWHAYAPEESLWIAEHPDLLGDAKLGFQHAKRFLPSRFSPQGDAIDEMGQYATRMACPKCHLHVPRSMYQVPSLFFSIFGAPACGKSYFLTSMSWKLRQTLPKRFAVSLSDVDAETNSRIHEYEELQFMNPDLDTPVALAKTEEQGDMYDTVDMGDHSVSLPRPFMFNLQPLSNHPRYRLNREISKLVCLYDNAGESFFPGADKTVNPVTRHLACSKCLFFCFDPTQDTRFRRACEGKTEDPQMVSRTSRLARETTVRQDTILLEAIQRVRRHAGLRDDELHQRPLIVIVTKWDAWKNLLPDVSTEEPYLPVKGSKFCSLDSRRIKETSERVGELMAEICPEIVAAAEGFSTSLTFIPVSASGSSPTVDPATGALGIRPRDMQPYWVEIPMLMALHNWAGGLVGATGEASSLDDGRWMTEQLE</sequence>
<dbReference type="AlphaFoldDB" id="A0A518HQK4"/>
<gene>
    <name evidence="1" type="ORF">Enr13x_29760</name>
</gene>
<evidence type="ECO:0000313" key="1">
    <source>
        <dbReference type="EMBL" id="QDV43122.1"/>
    </source>
</evidence>
<keyword evidence="2" id="KW-1185">Reference proteome</keyword>
<protein>
    <submittedName>
        <fullName evidence="1">Uncharacterized protein</fullName>
    </submittedName>
</protein>
<dbReference type="OrthoDB" id="240746at2"/>
<reference evidence="1 2" key="1">
    <citation type="submission" date="2019-03" db="EMBL/GenBank/DDBJ databases">
        <title>Deep-cultivation of Planctomycetes and their phenomic and genomic characterization uncovers novel biology.</title>
        <authorList>
            <person name="Wiegand S."/>
            <person name="Jogler M."/>
            <person name="Boedeker C."/>
            <person name="Pinto D."/>
            <person name="Vollmers J."/>
            <person name="Rivas-Marin E."/>
            <person name="Kohn T."/>
            <person name="Peeters S.H."/>
            <person name="Heuer A."/>
            <person name="Rast P."/>
            <person name="Oberbeckmann S."/>
            <person name="Bunk B."/>
            <person name="Jeske O."/>
            <person name="Meyerdierks A."/>
            <person name="Storesund J.E."/>
            <person name="Kallscheuer N."/>
            <person name="Luecker S."/>
            <person name="Lage O.M."/>
            <person name="Pohl T."/>
            <person name="Merkel B.J."/>
            <person name="Hornburger P."/>
            <person name="Mueller R.-W."/>
            <person name="Bruemmer F."/>
            <person name="Labrenz M."/>
            <person name="Spormann A.M."/>
            <person name="Op den Camp H."/>
            <person name="Overmann J."/>
            <person name="Amann R."/>
            <person name="Jetten M.S.M."/>
            <person name="Mascher T."/>
            <person name="Medema M.H."/>
            <person name="Devos D.P."/>
            <person name="Kaster A.-K."/>
            <person name="Ovreas L."/>
            <person name="Rohde M."/>
            <person name="Galperin M.Y."/>
            <person name="Jogler C."/>
        </authorList>
    </citation>
    <scope>NUCLEOTIDE SEQUENCE [LARGE SCALE GENOMIC DNA]</scope>
    <source>
        <strain evidence="1 2">Enr13</strain>
    </source>
</reference>